<dbReference type="GO" id="GO:0006952">
    <property type="term" value="P:defense response"/>
    <property type="evidence" value="ECO:0007669"/>
    <property type="project" value="UniProtKB-KW"/>
</dbReference>
<reference evidence="3 4" key="1">
    <citation type="journal article" date="2019" name="G3 (Bethesda)">
        <title>Sequencing of a Wild Apple (Malus baccata) Genome Unravels the Differences Between Cultivated and Wild Apple Species Regarding Disease Resistance and Cold Tolerance.</title>
        <authorList>
            <person name="Chen X."/>
        </authorList>
    </citation>
    <scope>NUCLEOTIDE SEQUENCE [LARGE SCALE GENOMIC DNA]</scope>
    <source>
        <strain evidence="4">cv. Shandingzi</strain>
        <tissue evidence="3">Leaves</tissue>
    </source>
</reference>
<gene>
    <name evidence="3" type="ORF">C1H46_029414</name>
</gene>
<dbReference type="EMBL" id="VIEB01000612">
    <property type="protein sequence ID" value="TQD85023.1"/>
    <property type="molecule type" value="Genomic_DNA"/>
</dbReference>
<evidence type="ECO:0000313" key="3">
    <source>
        <dbReference type="EMBL" id="TQD85023.1"/>
    </source>
</evidence>
<protein>
    <recommendedName>
        <fullName evidence="2">Disease resistance protein At4g27190-like leucine-rich repeats domain-containing protein</fullName>
    </recommendedName>
</protein>
<dbReference type="PANTHER" id="PTHR36766">
    <property type="entry name" value="PLANT BROAD-SPECTRUM MILDEW RESISTANCE PROTEIN RPW8"/>
    <property type="match status" value="1"/>
</dbReference>
<organism evidence="3 4">
    <name type="scientific">Malus baccata</name>
    <name type="common">Siberian crab apple</name>
    <name type="synonym">Pyrus baccata</name>
    <dbReference type="NCBI Taxonomy" id="106549"/>
    <lineage>
        <taxon>Eukaryota</taxon>
        <taxon>Viridiplantae</taxon>
        <taxon>Streptophyta</taxon>
        <taxon>Embryophyta</taxon>
        <taxon>Tracheophyta</taxon>
        <taxon>Spermatophyta</taxon>
        <taxon>Magnoliopsida</taxon>
        <taxon>eudicotyledons</taxon>
        <taxon>Gunneridae</taxon>
        <taxon>Pentapetalae</taxon>
        <taxon>rosids</taxon>
        <taxon>fabids</taxon>
        <taxon>Rosales</taxon>
        <taxon>Rosaceae</taxon>
        <taxon>Amygdaloideae</taxon>
        <taxon>Maleae</taxon>
        <taxon>Malus</taxon>
    </lineage>
</organism>
<comment type="caution">
    <text evidence="3">The sequence shown here is derived from an EMBL/GenBank/DDBJ whole genome shotgun (WGS) entry which is preliminary data.</text>
</comment>
<keyword evidence="4" id="KW-1185">Reference proteome</keyword>
<dbReference type="InterPro" id="IPR032675">
    <property type="entry name" value="LRR_dom_sf"/>
</dbReference>
<name>A0A540LEX2_MALBA</name>
<evidence type="ECO:0000259" key="2">
    <source>
        <dbReference type="Pfam" id="PF23247"/>
    </source>
</evidence>
<dbReference type="Gene3D" id="3.80.10.10">
    <property type="entry name" value="Ribonuclease Inhibitor"/>
    <property type="match status" value="3"/>
</dbReference>
<dbReference type="InterPro" id="IPR057135">
    <property type="entry name" value="At4g27190-like_LRR"/>
</dbReference>
<keyword evidence="1" id="KW-0611">Plant defense</keyword>
<accession>A0A540LEX2</accession>
<feature type="domain" description="Disease resistance protein At4g27190-like leucine-rich repeats" evidence="2">
    <location>
        <begin position="168"/>
        <end position="285"/>
    </location>
</feature>
<dbReference type="SUPFAM" id="SSF52058">
    <property type="entry name" value="L domain-like"/>
    <property type="match status" value="1"/>
</dbReference>
<dbReference type="Pfam" id="PF23247">
    <property type="entry name" value="LRR_RPS2"/>
    <property type="match status" value="1"/>
</dbReference>
<dbReference type="AlphaFoldDB" id="A0A540LEX2"/>
<proteinExistence type="predicted"/>
<evidence type="ECO:0000256" key="1">
    <source>
        <dbReference type="ARBA" id="ARBA00022821"/>
    </source>
</evidence>
<evidence type="ECO:0000313" key="4">
    <source>
        <dbReference type="Proteomes" id="UP000315295"/>
    </source>
</evidence>
<dbReference type="Proteomes" id="UP000315295">
    <property type="component" value="Unassembled WGS sequence"/>
</dbReference>
<dbReference type="PANTHER" id="PTHR36766:SF51">
    <property type="entry name" value="DISEASE RESISTANCE RPP13-LIKE PROTEIN 1"/>
    <property type="match status" value="1"/>
</dbReference>
<sequence length="462" mass="52830">MSLQTGELFNRGLTKVRDLKIHGCDELMSSLKNDGRLLQQLTSLGSLEIEDNSRLVEELGKEAEELQILECRIECLALKKCKNLFKIPKGLNQLSSLQKLRIHKCSRLVSFPDVGLPPSLKDIEITSCDSLIYFAKFHIPQNLRRIEIRECKSLKSLVDEEAVGSSSSSSSQSCLEYLNIEGCESLTSLSLSGQLLRTLKHLQIKDYDQPELITEDGFFHDNTNYCLEYIKIWNCQNLKCLPDGLCHLNNLQELHIYICRSLVSFPRLSGGTRPSNLREIEITDCEKLEALPEDMHNLNSLEYLSIDYREGLTFPPNLTSLVIWKVKSCKSLWELEWGLHRLTSLRELWIIGEDPDTVSFPPDMVRIETPLPKSLTLLKIEGFPNLKKLSSKGFQFLTSLQYLQLSDCPKLASIPEEGLPPSLAQLWIYECPVLKERCQPGKGRYWHKISHIPKIEIDWQSI</sequence>